<organism evidence="2 3">
    <name type="scientific">Candolleomyces aberdarensis</name>
    <dbReference type="NCBI Taxonomy" id="2316362"/>
    <lineage>
        <taxon>Eukaryota</taxon>
        <taxon>Fungi</taxon>
        <taxon>Dikarya</taxon>
        <taxon>Basidiomycota</taxon>
        <taxon>Agaricomycotina</taxon>
        <taxon>Agaricomycetes</taxon>
        <taxon>Agaricomycetidae</taxon>
        <taxon>Agaricales</taxon>
        <taxon>Agaricineae</taxon>
        <taxon>Psathyrellaceae</taxon>
        <taxon>Candolleomyces</taxon>
    </lineage>
</organism>
<reference evidence="2 3" key="1">
    <citation type="submission" date="2019-01" db="EMBL/GenBank/DDBJ databases">
        <title>Draft genome sequence of Psathyrella aberdarensis IHI B618.</title>
        <authorList>
            <person name="Buettner E."/>
            <person name="Kellner H."/>
        </authorList>
    </citation>
    <scope>NUCLEOTIDE SEQUENCE [LARGE SCALE GENOMIC DNA]</scope>
    <source>
        <strain evidence="2 3">IHI B618</strain>
    </source>
</reference>
<feature type="region of interest" description="Disordered" evidence="1">
    <location>
        <begin position="223"/>
        <end position="261"/>
    </location>
</feature>
<comment type="caution">
    <text evidence="2">The sequence shown here is derived from an EMBL/GenBank/DDBJ whole genome shotgun (WGS) entry which is preliminary data.</text>
</comment>
<evidence type="ECO:0000313" key="2">
    <source>
        <dbReference type="EMBL" id="RXW12225.1"/>
    </source>
</evidence>
<dbReference type="EMBL" id="SDEE01001341">
    <property type="protein sequence ID" value="RXW12225.1"/>
    <property type="molecule type" value="Genomic_DNA"/>
</dbReference>
<evidence type="ECO:0000313" key="3">
    <source>
        <dbReference type="Proteomes" id="UP000290288"/>
    </source>
</evidence>
<proteinExistence type="predicted"/>
<dbReference type="AlphaFoldDB" id="A0A4Q2D259"/>
<gene>
    <name evidence="2" type="ORF">EST38_g13628</name>
</gene>
<dbReference type="OrthoDB" id="2966751at2759"/>
<keyword evidence="3" id="KW-1185">Reference proteome</keyword>
<name>A0A4Q2D259_9AGAR</name>
<dbReference type="Proteomes" id="UP000290288">
    <property type="component" value="Unassembled WGS sequence"/>
</dbReference>
<sequence length="261" mass="27775">MVKIELDAEEAIIEESQEIAAAVDDRGVDKGVGVQDAAVQLLSVLFLGSLKVSGFAHHVKDSPALKESFGQLVEIDSDPAGNAAAPNTALFNSTYISPFSGNPLDPSYSLNVPCFCSPVFFAMSPAQPLLDGQSWLFEVSVLDYLYDQIQQSSFHSNQPNNIPTGTAPTNRVLSTIISLDTAAPINVTTVFGPLTAVNNLNNTNFDYSSSSILWPTAPAALTCPPAKEPDKKLSKTTTPKQSGHKYAATAKKPASMDENKA</sequence>
<accession>A0A4Q2D259</accession>
<protein>
    <submittedName>
        <fullName evidence="2">Uncharacterized protein</fullName>
    </submittedName>
</protein>
<evidence type="ECO:0000256" key="1">
    <source>
        <dbReference type="SAM" id="MobiDB-lite"/>
    </source>
</evidence>